<keyword evidence="1" id="KW-0472">Membrane</keyword>
<reference evidence="3" key="1">
    <citation type="submission" date="2019-09" db="EMBL/GenBank/DDBJ databases">
        <title>Draft genome information of white flower Hibiscus syriacus.</title>
        <authorList>
            <person name="Kim Y.-M."/>
        </authorList>
    </citation>
    <scope>NUCLEOTIDE SEQUENCE [LARGE SCALE GENOMIC DNA]</scope>
    <source>
        <strain evidence="3">YM2019G1</strain>
    </source>
</reference>
<sequence length="120" mass="13271">MCVVTMTTVGYGDLYPNGIVPELVCRVLITAGMLLFKIVVKIAAKYLVFKQQAIMLNALQVSRKIGSTEALNEIENLKIDYTKCMISLAVLGAHFFISIFTLCTLEKMESDDALYCLLAP</sequence>
<keyword evidence="4" id="KW-1185">Reference proteome</keyword>
<dbReference type="AlphaFoldDB" id="A0A6A2ZR11"/>
<keyword evidence="3" id="KW-0813">Transport</keyword>
<dbReference type="EMBL" id="VEPZ02001118">
    <property type="protein sequence ID" value="KAE8693572.1"/>
    <property type="molecule type" value="Genomic_DNA"/>
</dbReference>
<evidence type="ECO:0000313" key="4">
    <source>
        <dbReference type="Proteomes" id="UP000436088"/>
    </source>
</evidence>
<feature type="transmembrane region" description="Helical" evidence="1">
    <location>
        <begin position="19"/>
        <end position="40"/>
    </location>
</feature>
<dbReference type="GO" id="GO:0034220">
    <property type="term" value="P:monoatomic ion transmembrane transport"/>
    <property type="evidence" value="ECO:0007669"/>
    <property type="project" value="UniProtKB-KW"/>
</dbReference>
<keyword evidence="1" id="KW-1133">Transmembrane helix</keyword>
<comment type="caution">
    <text evidence="3">The sequence shown here is derived from an EMBL/GenBank/DDBJ whole genome shotgun (WGS) entry which is preliminary data.</text>
</comment>
<evidence type="ECO:0000259" key="2">
    <source>
        <dbReference type="Pfam" id="PF07885"/>
    </source>
</evidence>
<name>A0A6A2ZR11_HIBSY</name>
<proteinExistence type="predicted"/>
<organism evidence="3 4">
    <name type="scientific">Hibiscus syriacus</name>
    <name type="common">Rose of Sharon</name>
    <dbReference type="NCBI Taxonomy" id="106335"/>
    <lineage>
        <taxon>Eukaryota</taxon>
        <taxon>Viridiplantae</taxon>
        <taxon>Streptophyta</taxon>
        <taxon>Embryophyta</taxon>
        <taxon>Tracheophyta</taxon>
        <taxon>Spermatophyta</taxon>
        <taxon>Magnoliopsida</taxon>
        <taxon>eudicotyledons</taxon>
        <taxon>Gunneridae</taxon>
        <taxon>Pentapetalae</taxon>
        <taxon>rosids</taxon>
        <taxon>malvids</taxon>
        <taxon>Malvales</taxon>
        <taxon>Malvaceae</taxon>
        <taxon>Malvoideae</taxon>
        <taxon>Hibiscus</taxon>
    </lineage>
</organism>
<protein>
    <submittedName>
        <fullName evidence="3">Calcium-activated outward-rectifying potassium channel 1 isoform 1</fullName>
    </submittedName>
</protein>
<evidence type="ECO:0000313" key="3">
    <source>
        <dbReference type="EMBL" id="KAE8693572.1"/>
    </source>
</evidence>
<keyword evidence="1" id="KW-0812">Transmembrane</keyword>
<keyword evidence="3" id="KW-0406">Ion transport</keyword>
<dbReference type="Gene3D" id="1.10.287.70">
    <property type="match status" value="1"/>
</dbReference>
<dbReference type="SUPFAM" id="SSF81324">
    <property type="entry name" value="Voltage-gated potassium channels"/>
    <property type="match status" value="1"/>
</dbReference>
<dbReference type="Pfam" id="PF07885">
    <property type="entry name" value="Ion_trans_2"/>
    <property type="match status" value="1"/>
</dbReference>
<dbReference type="Proteomes" id="UP000436088">
    <property type="component" value="Unassembled WGS sequence"/>
</dbReference>
<feature type="domain" description="Potassium channel" evidence="2">
    <location>
        <begin position="1"/>
        <end position="47"/>
    </location>
</feature>
<accession>A0A6A2ZR11</accession>
<dbReference type="InterPro" id="IPR013099">
    <property type="entry name" value="K_chnl_dom"/>
</dbReference>
<keyword evidence="3" id="KW-0407">Ion channel</keyword>
<feature type="transmembrane region" description="Helical" evidence="1">
    <location>
        <begin position="84"/>
        <end position="102"/>
    </location>
</feature>
<evidence type="ECO:0000256" key="1">
    <source>
        <dbReference type="SAM" id="Phobius"/>
    </source>
</evidence>
<gene>
    <name evidence="3" type="ORF">F3Y22_tig00110809pilonHSYRG00232</name>
</gene>